<feature type="region of interest" description="Disordered" evidence="4">
    <location>
        <begin position="725"/>
        <end position="749"/>
    </location>
</feature>
<dbReference type="GO" id="GO:0005975">
    <property type="term" value="P:carbohydrate metabolic process"/>
    <property type="evidence" value="ECO:0007669"/>
    <property type="project" value="InterPro"/>
</dbReference>
<keyword evidence="6" id="KW-0326">Glycosidase</keyword>
<dbReference type="InterPro" id="IPR013783">
    <property type="entry name" value="Ig-like_fold"/>
</dbReference>
<feature type="domain" description="Fibronectin type-III" evidence="5">
    <location>
        <begin position="249"/>
        <end position="338"/>
    </location>
</feature>
<organism evidence="6 7">
    <name type="scientific">Fontibacillus panacisegetis</name>
    <dbReference type="NCBI Taxonomy" id="670482"/>
    <lineage>
        <taxon>Bacteria</taxon>
        <taxon>Bacillati</taxon>
        <taxon>Bacillota</taxon>
        <taxon>Bacilli</taxon>
        <taxon>Bacillales</taxon>
        <taxon>Paenibacillaceae</taxon>
        <taxon>Fontibacillus</taxon>
    </lineage>
</organism>
<evidence type="ECO:0000313" key="7">
    <source>
        <dbReference type="Proteomes" id="UP000198972"/>
    </source>
</evidence>
<dbReference type="EMBL" id="FNBG01000008">
    <property type="protein sequence ID" value="SDF27083.1"/>
    <property type="molecule type" value="Genomic_DNA"/>
</dbReference>
<name>A0A1G7JQ89_9BACL</name>
<dbReference type="InterPro" id="IPR017853">
    <property type="entry name" value="GH"/>
</dbReference>
<dbReference type="GO" id="GO:2001070">
    <property type="term" value="F:starch binding"/>
    <property type="evidence" value="ECO:0007669"/>
    <property type="project" value="InterPro"/>
</dbReference>
<evidence type="ECO:0000256" key="3">
    <source>
        <dbReference type="ARBA" id="ARBA00022729"/>
    </source>
</evidence>
<dbReference type="SMART" id="SM00642">
    <property type="entry name" value="Aamy"/>
    <property type="match status" value="1"/>
</dbReference>
<dbReference type="CDD" id="cd00063">
    <property type="entry name" value="FN3"/>
    <property type="match status" value="3"/>
</dbReference>
<evidence type="ECO:0000256" key="1">
    <source>
        <dbReference type="ARBA" id="ARBA00001913"/>
    </source>
</evidence>
<dbReference type="Gene3D" id="2.60.40.10">
    <property type="entry name" value="Immunoglobulins"/>
    <property type="match status" value="7"/>
</dbReference>
<reference evidence="6 7" key="1">
    <citation type="submission" date="2016-10" db="EMBL/GenBank/DDBJ databases">
        <authorList>
            <person name="de Groot N.N."/>
        </authorList>
    </citation>
    <scope>NUCLEOTIDE SEQUENCE [LARGE SCALE GENOMIC DNA]</scope>
    <source>
        <strain evidence="6 7">DSM 28129</strain>
    </source>
</reference>
<dbReference type="GO" id="GO:0016798">
    <property type="term" value="F:hydrolase activity, acting on glycosyl bonds"/>
    <property type="evidence" value="ECO:0007669"/>
    <property type="project" value="UniProtKB-KW"/>
</dbReference>
<dbReference type="Pfam" id="PF00041">
    <property type="entry name" value="fn3"/>
    <property type="match status" value="2"/>
</dbReference>
<dbReference type="SUPFAM" id="SSF51445">
    <property type="entry name" value="(Trans)glycosidases"/>
    <property type="match status" value="1"/>
</dbReference>
<dbReference type="InterPro" id="IPR036116">
    <property type="entry name" value="FN3_sf"/>
</dbReference>
<keyword evidence="3" id="KW-0732">Signal</keyword>
<dbReference type="SMART" id="SM01066">
    <property type="entry name" value="CBM_25"/>
    <property type="match status" value="4"/>
</dbReference>
<protein>
    <submittedName>
        <fullName evidence="6">Glycosidase</fullName>
    </submittedName>
</protein>
<evidence type="ECO:0000313" key="6">
    <source>
        <dbReference type="EMBL" id="SDF27083.1"/>
    </source>
</evidence>
<dbReference type="SMART" id="SM00060">
    <property type="entry name" value="FN3"/>
    <property type="match status" value="3"/>
</dbReference>
<gene>
    <name evidence="6" type="ORF">SAMN04488542_10871</name>
</gene>
<keyword evidence="7" id="KW-1185">Reference proteome</keyword>
<accession>A0A1G7JQ89</accession>
<dbReference type="Pfam" id="PF03423">
    <property type="entry name" value="CBM_25"/>
    <property type="match status" value="4"/>
</dbReference>
<evidence type="ECO:0000259" key="5">
    <source>
        <dbReference type="PROSITE" id="PS50853"/>
    </source>
</evidence>
<keyword evidence="6" id="KW-0378">Hydrolase</keyword>
<feature type="domain" description="Fibronectin type-III" evidence="5">
    <location>
        <begin position="644"/>
        <end position="740"/>
    </location>
</feature>
<dbReference type="SUPFAM" id="SSF49265">
    <property type="entry name" value="Fibronectin type III"/>
    <property type="match status" value="2"/>
</dbReference>
<dbReference type="PANTHER" id="PTHR10357">
    <property type="entry name" value="ALPHA-AMYLASE FAMILY MEMBER"/>
    <property type="match status" value="1"/>
</dbReference>
<dbReference type="GO" id="GO:0046872">
    <property type="term" value="F:metal ion binding"/>
    <property type="evidence" value="ECO:0007669"/>
    <property type="project" value="UniProtKB-KW"/>
</dbReference>
<feature type="domain" description="Fibronectin type-III" evidence="5">
    <location>
        <begin position="448"/>
        <end position="534"/>
    </location>
</feature>
<evidence type="ECO:0000256" key="4">
    <source>
        <dbReference type="SAM" id="MobiDB-lite"/>
    </source>
</evidence>
<evidence type="ECO:0000256" key="2">
    <source>
        <dbReference type="ARBA" id="ARBA00022723"/>
    </source>
</evidence>
<dbReference type="STRING" id="670482.SAMN04488542_10871"/>
<dbReference type="CDD" id="cd11339">
    <property type="entry name" value="AmyAc_bac_CMD_like_2"/>
    <property type="match status" value="1"/>
</dbReference>
<dbReference type="PANTHER" id="PTHR10357:SF215">
    <property type="entry name" value="ALPHA-AMYLASE 1"/>
    <property type="match status" value="1"/>
</dbReference>
<keyword evidence="2" id="KW-0479">Metal-binding</keyword>
<proteinExistence type="predicted"/>
<dbReference type="Gene3D" id="3.20.20.80">
    <property type="entry name" value="Glycosidases"/>
    <property type="match status" value="2"/>
</dbReference>
<dbReference type="InterPro" id="IPR005085">
    <property type="entry name" value="CBM25"/>
</dbReference>
<dbReference type="Proteomes" id="UP000198972">
    <property type="component" value="Unassembled WGS sequence"/>
</dbReference>
<dbReference type="InterPro" id="IPR003961">
    <property type="entry name" value="FN3_dom"/>
</dbReference>
<dbReference type="InterPro" id="IPR006047">
    <property type="entry name" value="GH13_cat_dom"/>
</dbReference>
<dbReference type="PROSITE" id="PS50853">
    <property type="entry name" value="FN3"/>
    <property type="match status" value="3"/>
</dbReference>
<feature type="compositionally biased region" description="Low complexity" evidence="4">
    <location>
        <begin position="725"/>
        <end position="736"/>
    </location>
</feature>
<sequence>MTRRFVHLKKWNSLIICITFFFSFLGSMSGSTSYSIAAAAESESTSGNEAIVYYYTPYKNWSSVNIHHTGSGAWTTAPGVAMEEACTNWTKATIPLGSTSSFQAVFNNGSGAWDNNGGNNYSLTSGIHQVKDGQVFANAGDPCGQIPDDNTVTVYYKSNASWPTVNIHYSPTGGAWTTAPGVAMDEGCSLWKKKTIALGSATGLTATFNNGSTWDNNGGKNYLLGTGDVKVESGIISSGNPCGISEDEPPTIPTDLTQGTVTSTSAMFSWTASTDNVGVTGYDVYRNSTLIQSNVTSTSYTDSGLTASTTYSYTVLAKDAAGNQSPQSAPLQVTTSEAPNDNIAQIYYNTKTRGWSSANIHYQINGSTWTTTPGVNMNDAGCTNWAAKSINLGTATGLKAAFNNGSGTWDNNGGSNYTIGAGITTIKDGVVTVNAASPCTPDTTPPSVPTGLSKGAVTSASAVISWTASTDNVGVTGYDVYRNGNLVKAGVTTTSYTDTGLTASTTYSYTVLAKDAAGNQSAQSTALQVTTADPTSENTAEIYYYTKTRGWSSVNIHYQINGSTWTTVPGEAMEATSCTDWKKKKINLGTATGVNVVFNNGNGAWDNHGGVNYSIGPGITTIKDGVVTANTINPCIPPIPDTTPPSVPTNVSAIANGIRIALTWTASIDNEGGRGVAGYEITRTGGTQGTKVFTSATNSYADSGLDAQTVYTYSVAAYDKAEPSNKSASSASVSAKTGDAPTPLPGGEPIGTDMREDSIYFVMTARFFDGDSSNNRGGQFHVSSGNAANNDPMFRGDFKGLIEKLDYIKALGFSAIWITPVVLNRSDYDFHGYHGWDFYRVDPRLESEGASYQELINEAHNKGIKIIQDVVYNHSSRWGEKNLFSPTVYGVQDSQWSWYYDTPVPGKEYDGLNGNDPMGKAYNGDIWSTEEPAGNTCRNWGQPTSFYSKEGYRIYNCQWPNPTSGMFPSELFHQCWIGNWEGEDSRSCWIHEDLADFNTENQRVQDFLKEVYRNFIDMGVDGFRIDTAVHVPRTTWNREFLPDAQNYAAQKFGDKGKNFFMFGEVGSFVNDKWNRGSVNHSAQFFTWKERKQYSADDAAAALEMYQYENSVMGTANQPTSTNAFMNGNNYHTPDHSQFSGMNVIDMRMHMNFSDAGNAFWNGKDSDDSYNDATYNVVYVDSHDYGPNKSGTRYTGGTAAWAENMSLMWTFRGIPTLFYGSEIEFKAGAKIDCGPTCPLETTGRAYFGDNIEGTVVASDFGVVQSATGQVAQTLNHPLVKHVQRLNQIRRKIPALQKGQYSTEGVSGNIAYKRRFTDTAKGVDSFALVTVSSSATFTGIPNGVYKDAVTGDVKNVNNGTLTATVSGKGNLRVYVQDLPNNPAPGKIGVDGAYLK</sequence>
<comment type="cofactor">
    <cofactor evidence="1">
        <name>Ca(2+)</name>
        <dbReference type="ChEBI" id="CHEBI:29108"/>
    </cofactor>
</comment>
<dbReference type="Pfam" id="PF00128">
    <property type="entry name" value="Alpha-amylase"/>
    <property type="match status" value="1"/>
</dbReference>